<gene>
    <name evidence="2" type="ORF">ERS852571_00382</name>
    <name evidence="3" type="ORF">RBI15_02755</name>
</gene>
<evidence type="ECO:0000313" key="2">
    <source>
        <dbReference type="EMBL" id="CUM75132.1"/>
    </source>
</evidence>
<dbReference type="AlphaFoldDB" id="A0A173RBA6"/>
<feature type="transmembrane region" description="Helical" evidence="1">
    <location>
        <begin position="45"/>
        <end position="63"/>
    </location>
</feature>
<reference evidence="3" key="2">
    <citation type="submission" date="2023-08" db="EMBL/GenBank/DDBJ databases">
        <title>Complete Genome Sequences of butyrate producing Anaerostipes hadrus strains BA1 and GIF7 isolated from the terminal ileum of a healthy lean male.</title>
        <authorList>
            <person name="Low A."/>
            <person name="Sheludchenko M."/>
            <person name="Cheng H.E."/>
            <person name="Koh X.Q."/>
            <person name="Lee J."/>
        </authorList>
    </citation>
    <scope>NUCLEOTIDE SEQUENCE</scope>
    <source>
        <strain evidence="3">BA1</strain>
    </source>
</reference>
<dbReference type="RefSeq" id="WP_022091425.1">
    <property type="nucleotide sequence ID" value="NZ_CAXUKL010000004.1"/>
</dbReference>
<protein>
    <submittedName>
        <fullName evidence="2">Uncharacterized protein</fullName>
    </submittedName>
</protein>
<evidence type="ECO:0000313" key="4">
    <source>
        <dbReference type="Proteomes" id="UP000095553"/>
    </source>
</evidence>
<dbReference type="EMBL" id="CYXY01000002">
    <property type="protein sequence ID" value="CUM75132.1"/>
    <property type="molecule type" value="Genomic_DNA"/>
</dbReference>
<keyword evidence="1" id="KW-0812">Transmembrane</keyword>
<dbReference type="Proteomes" id="UP001243496">
    <property type="component" value="Chromosome"/>
</dbReference>
<evidence type="ECO:0000256" key="1">
    <source>
        <dbReference type="SAM" id="Phobius"/>
    </source>
</evidence>
<dbReference type="EMBL" id="CP132968">
    <property type="protein sequence ID" value="WMD17041.1"/>
    <property type="molecule type" value="Genomic_DNA"/>
</dbReference>
<dbReference type="Proteomes" id="UP000095553">
    <property type="component" value="Unassembled WGS sequence"/>
</dbReference>
<reference evidence="2 4" key="1">
    <citation type="submission" date="2015-09" db="EMBL/GenBank/DDBJ databases">
        <authorList>
            <consortium name="Pathogen Informatics"/>
        </authorList>
    </citation>
    <scope>NUCLEOTIDE SEQUENCE [LARGE SCALE GENOMIC DNA]</scope>
    <source>
        <strain evidence="2 4">2789STDY5834959</strain>
    </source>
</reference>
<sequence>MISEEKVKIMAEMAKYEKNYGKGDFRIYKYTKKDYVRSEKIKTSIALLISFLIMTGLLCIMQLDIVIMKLREGKVMVSAAVIIGIYVAVFFVYLHFTKMRASRQYDEVRARVLIYDKHLEELETLYKEKENEDISPTIVEEEDKDGKIIDI</sequence>
<keyword evidence="1" id="KW-0472">Membrane</keyword>
<keyword evidence="1" id="KW-1133">Transmembrane helix</keyword>
<proteinExistence type="predicted"/>
<evidence type="ECO:0000313" key="3">
    <source>
        <dbReference type="EMBL" id="WMD17041.1"/>
    </source>
</evidence>
<accession>A0A173RBA6</accession>
<feature type="transmembrane region" description="Helical" evidence="1">
    <location>
        <begin position="75"/>
        <end position="96"/>
    </location>
</feature>
<organism evidence="2 4">
    <name type="scientific">Anaerostipes hadrus</name>
    <dbReference type="NCBI Taxonomy" id="649756"/>
    <lineage>
        <taxon>Bacteria</taxon>
        <taxon>Bacillati</taxon>
        <taxon>Bacillota</taxon>
        <taxon>Clostridia</taxon>
        <taxon>Lachnospirales</taxon>
        <taxon>Lachnospiraceae</taxon>
        <taxon>Anaerostipes</taxon>
    </lineage>
</organism>
<dbReference type="GeneID" id="92740290"/>
<name>A0A173RBA6_ANAHA</name>